<dbReference type="InterPro" id="IPR023198">
    <property type="entry name" value="PGP-like_dom2"/>
</dbReference>
<dbReference type="GO" id="GO:0005829">
    <property type="term" value="C:cytosol"/>
    <property type="evidence" value="ECO:0007669"/>
    <property type="project" value="TreeGrafter"/>
</dbReference>
<dbReference type="AlphaFoldDB" id="A0AA49JIA7"/>
<dbReference type="PANTHER" id="PTHR43434:SF13">
    <property type="entry name" value="PHOSPHOGLYCOLATE PHOSPHATASE"/>
    <property type="match status" value="1"/>
</dbReference>
<name>A0AA49JIA7_9BACT</name>
<dbReference type="Gene3D" id="1.10.150.240">
    <property type="entry name" value="Putative phosphatase, domain 2"/>
    <property type="match status" value="1"/>
</dbReference>
<evidence type="ECO:0000313" key="1">
    <source>
        <dbReference type="EMBL" id="WKN34077.1"/>
    </source>
</evidence>
<dbReference type="SFLD" id="SFLDS00003">
    <property type="entry name" value="Haloacid_Dehalogenase"/>
    <property type="match status" value="1"/>
</dbReference>
<dbReference type="NCBIfam" id="TIGR01549">
    <property type="entry name" value="HAD-SF-IA-v1"/>
    <property type="match status" value="1"/>
</dbReference>
<organism evidence="1">
    <name type="scientific">Roseihalotalea indica</name>
    <dbReference type="NCBI Taxonomy" id="2867963"/>
    <lineage>
        <taxon>Bacteria</taxon>
        <taxon>Pseudomonadati</taxon>
        <taxon>Bacteroidota</taxon>
        <taxon>Cytophagia</taxon>
        <taxon>Cytophagales</taxon>
        <taxon>Catalimonadaceae</taxon>
        <taxon>Roseihalotalea</taxon>
    </lineage>
</organism>
<sequence>MEAKRTLVFDFDGTIADTLPRILAISNRLSSEFGYRKLPDEAIELFRGKRSREALEQLQIPMIKLPVIARRMKAELQKEIHLLKPIASVKEVICELAPHYRLGIVTSNSLPNVEQFLEANEMAFFDFIHSSSSLFGKSSVLRGVLRSRRLLQEETIYIGDETRDIEAAKKSGIDMIAVSWGANSAEVLASLQPQFLIHQPKGLLALLTEGMKE</sequence>
<dbReference type="GO" id="GO:0008967">
    <property type="term" value="F:phosphoglycolate phosphatase activity"/>
    <property type="evidence" value="ECO:0007669"/>
    <property type="project" value="TreeGrafter"/>
</dbReference>
<dbReference type="SFLD" id="SFLDG01129">
    <property type="entry name" value="C1.5:_HAD__Beta-PGM__Phosphata"/>
    <property type="match status" value="1"/>
</dbReference>
<reference evidence="1" key="1">
    <citation type="journal article" date="2023" name="Comput. Struct. Biotechnol. J.">
        <title>Discovery of a novel marine Bacteroidetes with a rich repertoire of carbohydrate-active enzymes.</title>
        <authorList>
            <person name="Chen B."/>
            <person name="Liu G."/>
            <person name="Chen Q."/>
            <person name="Wang H."/>
            <person name="Liu L."/>
            <person name="Tang K."/>
        </authorList>
    </citation>
    <scope>NUCLEOTIDE SEQUENCE</scope>
    <source>
        <strain evidence="1">TK19036</strain>
    </source>
</reference>
<dbReference type="PANTHER" id="PTHR43434">
    <property type="entry name" value="PHOSPHOGLYCOLATE PHOSPHATASE"/>
    <property type="match status" value="1"/>
</dbReference>
<dbReference type="EMBL" id="CP120682">
    <property type="protein sequence ID" value="WKN34077.1"/>
    <property type="molecule type" value="Genomic_DNA"/>
</dbReference>
<dbReference type="InterPro" id="IPR050155">
    <property type="entry name" value="HAD-like_hydrolase_sf"/>
</dbReference>
<dbReference type="InterPro" id="IPR041492">
    <property type="entry name" value="HAD_2"/>
</dbReference>
<protein>
    <submittedName>
        <fullName evidence="1">HAD-IA family hydrolase</fullName>
    </submittedName>
</protein>
<dbReference type="SUPFAM" id="SSF56784">
    <property type="entry name" value="HAD-like"/>
    <property type="match status" value="1"/>
</dbReference>
<accession>A0AA49JIA7</accession>
<dbReference type="Gene3D" id="3.40.50.1000">
    <property type="entry name" value="HAD superfamily/HAD-like"/>
    <property type="match status" value="1"/>
</dbReference>
<dbReference type="Pfam" id="PF13419">
    <property type="entry name" value="HAD_2"/>
    <property type="match status" value="1"/>
</dbReference>
<proteinExistence type="predicted"/>
<dbReference type="GO" id="GO:0006281">
    <property type="term" value="P:DNA repair"/>
    <property type="evidence" value="ECO:0007669"/>
    <property type="project" value="TreeGrafter"/>
</dbReference>
<dbReference type="InterPro" id="IPR006439">
    <property type="entry name" value="HAD-SF_hydro_IA"/>
</dbReference>
<keyword evidence="1" id="KW-0378">Hydrolase</keyword>
<reference evidence="1" key="2">
    <citation type="journal article" date="2024" name="Antonie Van Leeuwenhoek">
        <title>Roseihalotalea indica gen. nov., sp. nov., a halophilic Bacteroidetes from mesopelagic Southwest Indian Ocean with higher carbohydrate metabolic potential.</title>
        <authorList>
            <person name="Chen B."/>
            <person name="Zhang M."/>
            <person name="Lin D."/>
            <person name="Ye J."/>
            <person name="Tang K."/>
        </authorList>
    </citation>
    <scope>NUCLEOTIDE SEQUENCE</scope>
    <source>
        <strain evidence="1">TK19036</strain>
    </source>
</reference>
<dbReference type="InterPro" id="IPR023214">
    <property type="entry name" value="HAD_sf"/>
</dbReference>
<gene>
    <name evidence="1" type="ORF">K4G66_16990</name>
</gene>
<dbReference type="InterPro" id="IPR036412">
    <property type="entry name" value="HAD-like_sf"/>
</dbReference>